<accession>A0A840BV24</accession>
<evidence type="ECO:0000256" key="1">
    <source>
        <dbReference type="SAM" id="Phobius"/>
    </source>
</evidence>
<reference evidence="2 3" key="1">
    <citation type="submission" date="2020-08" db="EMBL/GenBank/DDBJ databases">
        <title>Genomic Encyclopedia of Type Strains, Phase IV (KMG-IV): sequencing the most valuable type-strain genomes for metagenomic binning, comparative biology and taxonomic classification.</title>
        <authorList>
            <person name="Goeker M."/>
        </authorList>
    </citation>
    <scope>NUCLEOTIDE SEQUENCE [LARGE SCALE GENOMIC DNA]</scope>
    <source>
        <strain evidence="2 3">DSM 106739</strain>
    </source>
</reference>
<dbReference type="EMBL" id="JACIET010000002">
    <property type="protein sequence ID" value="MBB4014187.1"/>
    <property type="molecule type" value="Genomic_DNA"/>
</dbReference>
<organism evidence="2 3">
    <name type="scientific">Niveibacterium umoris</name>
    <dbReference type="NCBI Taxonomy" id="1193620"/>
    <lineage>
        <taxon>Bacteria</taxon>
        <taxon>Pseudomonadati</taxon>
        <taxon>Pseudomonadota</taxon>
        <taxon>Betaproteobacteria</taxon>
        <taxon>Rhodocyclales</taxon>
        <taxon>Rhodocyclaceae</taxon>
        <taxon>Niveibacterium</taxon>
    </lineage>
</organism>
<feature type="transmembrane region" description="Helical" evidence="1">
    <location>
        <begin position="26"/>
        <end position="45"/>
    </location>
</feature>
<keyword evidence="3" id="KW-1185">Reference proteome</keyword>
<evidence type="ECO:0000313" key="3">
    <source>
        <dbReference type="Proteomes" id="UP000561045"/>
    </source>
</evidence>
<protein>
    <submittedName>
        <fullName evidence="2">Uncharacterized protein</fullName>
    </submittedName>
</protein>
<gene>
    <name evidence="2" type="ORF">GGR36_003533</name>
</gene>
<evidence type="ECO:0000313" key="2">
    <source>
        <dbReference type="EMBL" id="MBB4014187.1"/>
    </source>
</evidence>
<dbReference type="Proteomes" id="UP000561045">
    <property type="component" value="Unassembled WGS sequence"/>
</dbReference>
<name>A0A840BV24_9RHOO</name>
<dbReference type="AlphaFoldDB" id="A0A840BV24"/>
<keyword evidence="1" id="KW-0812">Transmembrane</keyword>
<keyword evidence="1" id="KW-1133">Transmembrane helix</keyword>
<comment type="caution">
    <text evidence="2">The sequence shown here is derived from an EMBL/GenBank/DDBJ whole genome shotgun (WGS) entry which is preliminary data.</text>
</comment>
<dbReference type="RefSeq" id="WP_183636073.1">
    <property type="nucleotide sequence ID" value="NZ_BAABLE010000005.1"/>
</dbReference>
<sequence>MTHIPDITEDHADLPYWVPKPGKMDTAINAILMAGWACFGLALFLV</sequence>
<proteinExistence type="predicted"/>
<keyword evidence="1" id="KW-0472">Membrane</keyword>